<dbReference type="AlphaFoldDB" id="A0A8S0S5K8"/>
<protein>
    <submittedName>
        <fullName evidence="1">Uncharacterized protein</fullName>
    </submittedName>
</protein>
<name>A0A8S0S5K8_OLEEU</name>
<sequence length="80" mass="9112">MDAHVPYNPQVAQAHQEASIHVPITANNIYSQFLSQRTRDRQSHFPATVVGPMIADHHHRTLLIMAHPLSIWVFPNLVLK</sequence>
<evidence type="ECO:0000313" key="2">
    <source>
        <dbReference type="Proteomes" id="UP000594638"/>
    </source>
</evidence>
<evidence type="ECO:0000313" key="1">
    <source>
        <dbReference type="EMBL" id="CAA2986970.1"/>
    </source>
</evidence>
<dbReference type="Gramene" id="OE9A090056T1">
    <property type="protein sequence ID" value="OE9A090056C1"/>
    <property type="gene ID" value="OE9A090056"/>
</dbReference>
<dbReference type="Proteomes" id="UP000594638">
    <property type="component" value="Unassembled WGS sequence"/>
</dbReference>
<comment type="caution">
    <text evidence="1">The sequence shown here is derived from an EMBL/GenBank/DDBJ whole genome shotgun (WGS) entry which is preliminary data.</text>
</comment>
<gene>
    <name evidence="1" type="ORF">OLEA9_A090056</name>
</gene>
<proteinExistence type="predicted"/>
<accession>A0A8S0S5K8</accession>
<dbReference type="EMBL" id="CACTIH010003896">
    <property type="protein sequence ID" value="CAA2986970.1"/>
    <property type="molecule type" value="Genomic_DNA"/>
</dbReference>
<keyword evidence="2" id="KW-1185">Reference proteome</keyword>
<organism evidence="1 2">
    <name type="scientific">Olea europaea subsp. europaea</name>
    <dbReference type="NCBI Taxonomy" id="158383"/>
    <lineage>
        <taxon>Eukaryota</taxon>
        <taxon>Viridiplantae</taxon>
        <taxon>Streptophyta</taxon>
        <taxon>Embryophyta</taxon>
        <taxon>Tracheophyta</taxon>
        <taxon>Spermatophyta</taxon>
        <taxon>Magnoliopsida</taxon>
        <taxon>eudicotyledons</taxon>
        <taxon>Gunneridae</taxon>
        <taxon>Pentapetalae</taxon>
        <taxon>asterids</taxon>
        <taxon>lamiids</taxon>
        <taxon>Lamiales</taxon>
        <taxon>Oleaceae</taxon>
        <taxon>Oleeae</taxon>
        <taxon>Olea</taxon>
    </lineage>
</organism>
<reference evidence="1 2" key="1">
    <citation type="submission" date="2019-12" db="EMBL/GenBank/DDBJ databases">
        <authorList>
            <person name="Alioto T."/>
            <person name="Alioto T."/>
            <person name="Gomez Garrido J."/>
        </authorList>
    </citation>
    <scope>NUCLEOTIDE SEQUENCE [LARGE SCALE GENOMIC DNA]</scope>
</reference>